<dbReference type="AlphaFoldDB" id="A0AAW2EH60"/>
<protein>
    <submittedName>
        <fullName evidence="2">Uncharacterized protein</fullName>
    </submittedName>
</protein>
<gene>
    <name evidence="2" type="ORF">PUN28_018072</name>
</gene>
<organism evidence="2 3">
    <name type="scientific">Cardiocondyla obscurior</name>
    <dbReference type="NCBI Taxonomy" id="286306"/>
    <lineage>
        <taxon>Eukaryota</taxon>
        <taxon>Metazoa</taxon>
        <taxon>Ecdysozoa</taxon>
        <taxon>Arthropoda</taxon>
        <taxon>Hexapoda</taxon>
        <taxon>Insecta</taxon>
        <taxon>Pterygota</taxon>
        <taxon>Neoptera</taxon>
        <taxon>Endopterygota</taxon>
        <taxon>Hymenoptera</taxon>
        <taxon>Apocrita</taxon>
        <taxon>Aculeata</taxon>
        <taxon>Formicoidea</taxon>
        <taxon>Formicidae</taxon>
        <taxon>Myrmicinae</taxon>
        <taxon>Cardiocondyla</taxon>
    </lineage>
</organism>
<keyword evidence="3" id="KW-1185">Reference proteome</keyword>
<evidence type="ECO:0000313" key="2">
    <source>
        <dbReference type="EMBL" id="KAL0102527.1"/>
    </source>
</evidence>
<comment type="caution">
    <text evidence="2">The sequence shown here is derived from an EMBL/GenBank/DDBJ whole genome shotgun (WGS) entry which is preliminary data.</text>
</comment>
<reference evidence="2 3" key="1">
    <citation type="submission" date="2023-03" db="EMBL/GenBank/DDBJ databases">
        <title>High recombination rates correlate with genetic variation in Cardiocondyla obscurior ants.</title>
        <authorList>
            <person name="Errbii M."/>
        </authorList>
    </citation>
    <scope>NUCLEOTIDE SEQUENCE [LARGE SCALE GENOMIC DNA]</scope>
    <source>
        <strain evidence="2">Alpha-2009</strain>
        <tissue evidence="2">Whole body</tissue>
    </source>
</reference>
<keyword evidence="1" id="KW-0472">Membrane</keyword>
<sequence length="117" mass="14188">MRLARSLIEARLNHKLRMRDDYVPRGCLRRSSKTDETSDTNQTLRRKRCVLSKICYYLITMITLKMSIERYNNRTNGKFVLYIIIYIELTRSFIFYLPSRRCNDRRQGVRNKPRDTM</sequence>
<feature type="transmembrane region" description="Helical" evidence="1">
    <location>
        <begin position="80"/>
        <end position="97"/>
    </location>
</feature>
<keyword evidence="1" id="KW-0812">Transmembrane</keyword>
<keyword evidence="1" id="KW-1133">Transmembrane helix</keyword>
<evidence type="ECO:0000256" key="1">
    <source>
        <dbReference type="SAM" id="Phobius"/>
    </source>
</evidence>
<evidence type="ECO:0000313" key="3">
    <source>
        <dbReference type="Proteomes" id="UP001430953"/>
    </source>
</evidence>
<name>A0AAW2EH60_9HYME</name>
<accession>A0AAW2EH60</accession>
<feature type="transmembrane region" description="Helical" evidence="1">
    <location>
        <begin position="50"/>
        <end position="68"/>
    </location>
</feature>
<dbReference type="EMBL" id="JADYXP020000022">
    <property type="protein sequence ID" value="KAL0102527.1"/>
    <property type="molecule type" value="Genomic_DNA"/>
</dbReference>
<proteinExistence type="predicted"/>
<dbReference type="Proteomes" id="UP001430953">
    <property type="component" value="Unassembled WGS sequence"/>
</dbReference>